<evidence type="ECO:0000313" key="2">
    <source>
        <dbReference type="Proteomes" id="UP000094569"/>
    </source>
</evidence>
<dbReference type="PANTHER" id="PTHR33266">
    <property type="entry name" value="CHROMOSOME 15, WHOLE GENOME SHOTGUN SEQUENCE"/>
    <property type="match status" value="1"/>
</dbReference>
<accession>A0A1E3B0R8</accession>
<proteinExistence type="predicted"/>
<comment type="caution">
    <text evidence="1">The sequence shown here is derived from an EMBL/GenBank/DDBJ whole genome shotgun (WGS) entry which is preliminary data.</text>
</comment>
<protein>
    <submittedName>
        <fullName evidence="1">Uncharacterized protein</fullName>
    </submittedName>
</protein>
<dbReference type="PANTHER" id="PTHR33266:SF1">
    <property type="entry name" value="F-BOX DOMAIN-CONTAINING PROTEIN"/>
    <property type="match status" value="1"/>
</dbReference>
<reference evidence="1 2" key="1">
    <citation type="journal article" date="2016" name="BMC Genomics">
        <title>Comparative genomic and transcriptomic analyses of the Fuzhuan brick tea-fermentation fungus Aspergillus cristatus.</title>
        <authorList>
            <person name="Ge Y."/>
            <person name="Wang Y."/>
            <person name="Liu Y."/>
            <person name="Tan Y."/>
            <person name="Ren X."/>
            <person name="Zhang X."/>
            <person name="Hyde K.D."/>
            <person name="Liu Y."/>
            <person name="Liu Z."/>
        </authorList>
    </citation>
    <scope>NUCLEOTIDE SEQUENCE [LARGE SCALE GENOMIC DNA]</scope>
    <source>
        <strain evidence="1 2">GZAAS20.1005</strain>
    </source>
</reference>
<dbReference type="Proteomes" id="UP000094569">
    <property type="component" value="Unassembled WGS sequence"/>
</dbReference>
<gene>
    <name evidence="1" type="ORF">SI65_10131</name>
</gene>
<dbReference type="AlphaFoldDB" id="A0A1E3B0R8"/>
<dbReference type="EMBL" id="JXNT01000025">
    <property type="protein sequence ID" value="ODM14509.1"/>
    <property type="molecule type" value="Genomic_DNA"/>
</dbReference>
<organism evidence="1 2">
    <name type="scientific">Aspergillus cristatus</name>
    <name type="common">Chinese Fuzhuan brick tea-fermentation fungus</name>
    <name type="synonym">Eurotium cristatum</name>
    <dbReference type="NCBI Taxonomy" id="573508"/>
    <lineage>
        <taxon>Eukaryota</taxon>
        <taxon>Fungi</taxon>
        <taxon>Dikarya</taxon>
        <taxon>Ascomycota</taxon>
        <taxon>Pezizomycotina</taxon>
        <taxon>Eurotiomycetes</taxon>
        <taxon>Eurotiomycetidae</taxon>
        <taxon>Eurotiales</taxon>
        <taxon>Aspergillaceae</taxon>
        <taxon>Aspergillus</taxon>
        <taxon>Aspergillus subgen. Aspergillus</taxon>
    </lineage>
</organism>
<dbReference type="VEuPathDB" id="FungiDB:SI65_10131"/>
<sequence length="384" mass="44226">MAFHKLLCSLLPALYKRDLFLITRPRYAAQALLEYTKQARKIFSEIYQLFASNRYHRKSYVTYPRREFDAPPEEQLILSCFDEAGQFSNGQDPRDTRVRGLQEALREFAVKRWSDSKNKFFGVFVDRNADISGFDPMQQHQRRKLTWTQPKLLHMLHPICEIDTMDNFAPNEEKAWKLIKIAAGAVFSDKEPNNLRYLYRLGRPLWGRLLGWQDPSEVLSLANTKMFGKEREGNSLTTAQALAILSYRVNFSVTSAALADTLMARHMRYAVGMDRDKAFLQTFQPSEPILACVSTQAMSECPQTRLQVINALYDGVTNYTIHLDNLETKVAALLLLFSYDKVHVQQDSSPRPIKLSKLVESVFGSDRDCRSYERLSQSTNPVEK</sequence>
<dbReference type="STRING" id="573508.A0A1E3B0R8"/>
<evidence type="ECO:0000313" key="1">
    <source>
        <dbReference type="EMBL" id="ODM14509.1"/>
    </source>
</evidence>
<dbReference type="OrthoDB" id="4472346at2759"/>
<name>A0A1E3B0R8_ASPCR</name>
<keyword evidence="2" id="KW-1185">Reference proteome</keyword>